<dbReference type="CDD" id="cd00293">
    <property type="entry name" value="USP-like"/>
    <property type="match status" value="1"/>
</dbReference>
<dbReference type="PANTHER" id="PTHR46268:SF6">
    <property type="entry name" value="UNIVERSAL STRESS PROTEIN UP12"/>
    <property type="match status" value="1"/>
</dbReference>
<sequence>MSAVRPGAVVVAWTPDAFGEIALAHGVHEATLRGRDLMVVNATKGDSLVDPAYAGSEAMSSLTDTLAASGLAHEVRQQVGLDVAEVVLELAREVDARLVVVGLRRRTPVGKLIMGSVAQRVILDSSCPVLAVRPGETPS</sequence>
<dbReference type="AlphaFoldDB" id="A0A6J6RMH3"/>
<dbReference type="SUPFAM" id="SSF52402">
    <property type="entry name" value="Adenine nucleotide alpha hydrolases-like"/>
    <property type="match status" value="1"/>
</dbReference>
<gene>
    <name evidence="3" type="ORF">UFOPK2579_02158</name>
</gene>
<reference evidence="3" key="1">
    <citation type="submission" date="2020-05" db="EMBL/GenBank/DDBJ databases">
        <authorList>
            <person name="Chiriac C."/>
            <person name="Salcher M."/>
            <person name="Ghai R."/>
            <person name="Kavagutti S V."/>
        </authorList>
    </citation>
    <scope>NUCLEOTIDE SEQUENCE</scope>
</reference>
<dbReference type="PRINTS" id="PR01438">
    <property type="entry name" value="UNVRSLSTRESS"/>
</dbReference>
<feature type="domain" description="UspA" evidence="2">
    <location>
        <begin position="9"/>
        <end position="133"/>
    </location>
</feature>
<dbReference type="InterPro" id="IPR006016">
    <property type="entry name" value="UspA"/>
</dbReference>
<evidence type="ECO:0000313" key="3">
    <source>
        <dbReference type="EMBL" id="CAB4723674.1"/>
    </source>
</evidence>
<dbReference type="PANTHER" id="PTHR46268">
    <property type="entry name" value="STRESS RESPONSE PROTEIN NHAX"/>
    <property type="match status" value="1"/>
</dbReference>
<organism evidence="3">
    <name type="scientific">freshwater metagenome</name>
    <dbReference type="NCBI Taxonomy" id="449393"/>
    <lineage>
        <taxon>unclassified sequences</taxon>
        <taxon>metagenomes</taxon>
        <taxon>ecological metagenomes</taxon>
    </lineage>
</organism>
<dbReference type="Gene3D" id="3.40.50.620">
    <property type="entry name" value="HUPs"/>
    <property type="match status" value="1"/>
</dbReference>
<protein>
    <submittedName>
        <fullName evidence="3">Unannotated protein</fullName>
    </submittedName>
</protein>
<comment type="similarity">
    <text evidence="1">Belongs to the universal stress protein A family.</text>
</comment>
<dbReference type="InterPro" id="IPR006015">
    <property type="entry name" value="Universal_stress_UspA"/>
</dbReference>
<proteinExistence type="inferred from homology"/>
<dbReference type="Pfam" id="PF00582">
    <property type="entry name" value="Usp"/>
    <property type="match status" value="1"/>
</dbReference>
<name>A0A6J6RMH3_9ZZZZ</name>
<evidence type="ECO:0000259" key="2">
    <source>
        <dbReference type="Pfam" id="PF00582"/>
    </source>
</evidence>
<dbReference type="EMBL" id="CAEZXR010000299">
    <property type="protein sequence ID" value="CAB4723674.1"/>
    <property type="molecule type" value="Genomic_DNA"/>
</dbReference>
<evidence type="ECO:0000256" key="1">
    <source>
        <dbReference type="ARBA" id="ARBA00008791"/>
    </source>
</evidence>
<dbReference type="InterPro" id="IPR014729">
    <property type="entry name" value="Rossmann-like_a/b/a_fold"/>
</dbReference>
<accession>A0A6J6RMH3</accession>